<keyword evidence="6" id="KW-0067">ATP-binding</keyword>
<organism evidence="8 9">
    <name type="scientific">Gregarina niphandrodes</name>
    <name type="common">Septate eugregarine</name>
    <dbReference type="NCBI Taxonomy" id="110365"/>
    <lineage>
        <taxon>Eukaryota</taxon>
        <taxon>Sar</taxon>
        <taxon>Alveolata</taxon>
        <taxon>Apicomplexa</taxon>
        <taxon>Conoidasida</taxon>
        <taxon>Gregarinasina</taxon>
        <taxon>Eugregarinorida</taxon>
        <taxon>Gregarinidae</taxon>
        <taxon>Gregarina</taxon>
    </lineage>
</organism>
<dbReference type="EC" id="2.7.7.18" evidence="8"/>
<keyword evidence="5" id="KW-0547">Nucleotide-binding</keyword>
<keyword evidence="4 8" id="KW-0548">Nucleotidyltransferase</keyword>
<keyword evidence="7" id="KW-0520">NAD</keyword>
<dbReference type="InterPro" id="IPR014729">
    <property type="entry name" value="Rossmann-like_a/b/a_fold"/>
</dbReference>
<evidence type="ECO:0000256" key="3">
    <source>
        <dbReference type="ARBA" id="ARBA00022679"/>
    </source>
</evidence>
<gene>
    <name evidence="8" type="ORF">GNI_124530</name>
</gene>
<dbReference type="GO" id="GO:0009435">
    <property type="term" value="P:NAD+ biosynthetic process"/>
    <property type="evidence" value="ECO:0007669"/>
    <property type="project" value="InterPro"/>
</dbReference>
<evidence type="ECO:0000256" key="4">
    <source>
        <dbReference type="ARBA" id="ARBA00022695"/>
    </source>
</evidence>
<keyword evidence="3 8" id="KW-0808">Transferase</keyword>
<evidence type="ECO:0000256" key="7">
    <source>
        <dbReference type="ARBA" id="ARBA00023027"/>
    </source>
</evidence>
<dbReference type="GO" id="GO:0004515">
    <property type="term" value="F:nicotinate-nucleotide adenylyltransferase activity"/>
    <property type="evidence" value="ECO:0007669"/>
    <property type="project" value="UniProtKB-EC"/>
</dbReference>
<keyword evidence="2" id="KW-0662">Pyridine nucleotide biosynthesis</keyword>
<dbReference type="eggNOG" id="ENOG502S7Z1">
    <property type="taxonomic scope" value="Eukaryota"/>
</dbReference>
<keyword evidence="9" id="KW-1185">Reference proteome</keyword>
<protein>
    <submittedName>
        <fullName evidence="8">Nicotinate-nucleotide adenylyltransferase</fullName>
        <ecNumber evidence="8">2.7.7.18</ecNumber>
    </submittedName>
</protein>
<evidence type="ECO:0000313" key="8">
    <source>
        <dbReference type="EMBL" id="EZG51418.1"/>
    </source>
</evidence>
<evidence type="ECO:0000256" key="5">
    <source>
        <dbReference type="ARBA" id="ARBA00022741"/>
    </source>
</evidence>
<evidence type="ECO:0000256" key="1">
    <source>
        <dbReference type="ARBA" id="ARBA00004790"/>
    </source>
</evidence>
<dbReference type="Proteomes" id="UP000019763">
    <property type="component" value="Unassembled WGS sequence"/>
</dbReference>
<sequence>MEPLVEDIEVDDTEIAKGRYVPTYEMLDLFAEQHPDEECYVVIGEDQCCRMSHWVRGDWMRDNALFLIMPRKGYAPPSGPLPAEHVKKFVRCPVREDCYIEISSTRVRQWLKEGQTGKVDRYVLPSVLQYIQAHNLYT</sequence>
<evidence type="ECO:0000313" key="9">
    <source>
        <dbReference type="Proteomes" id="UP000019763"/>
    </source>
</evidence>
<comment type="caution">
    <text evidence="8">The sequence shown here is derived from an EMBL/GenBank/DDBJ whole genome shotgun (WGS) entry which is preliminary data.</text>
</comment>
<dbReference type="PANTHER" id="PTHR39321:SF3">
    <property type="entry name" value="PHOSPHOPANTETHEINE ADENYLYLTRANSFERASE"/>
    <property type="match status" value="1"/>
</dbReference>
<dbReference type="GO" id="GO:0005524">
    <property type="term" value="F:ATP binding"/>
    <property type="evidence" value="ECO:0007669"/>
    <property type="project" value="UniProtKB-KW"/>
</dbReference>
<dbReference type="VEuPathDB" id="CryptoDB:GNI_124530"/>
<proteinExistence type="predicted"/>
<comment type="pathway">
    <text evidence="1">Cofactor biosynthesis; NAD(+) biosynthesis.</text>
</comment>
<dbReference type="AlphaFoldDB" id="A0A023B264"/>
<evidence type="ECO:0000256" key="6">
    <source>
        <dbReference type="ARBA" id="ARBA00022840"/>
    </source>
</evidence>
<dbReference type="PANTHER" id="PTHR39321">
    <property type="entry name" value="NICOTINATE-NUCLEOTIDE ADENYLYLTRANSFERASE-RELATED"/>
    <property type="match status" value="1"/>
</dbReference>
<name>A0A023B264_GRENI</name>
<reference evidence="8" key="1">
    <citation type="submission" date="2013-12" db="EMBL/GenBank/DDBJ databases">
        <authorList>
            <person name="Omoto C.K."/>
            <person name="Sibley D."/>
            <person name="Venepally P."/>
            <person name="Hadjithomas M."/>
            <person name="Karamycheva S."/>
            <person name="Brunk B."/>
            <person name="Roos D."/>
            <person name="Caler E."/>
            <person name="Lorenzi H."/>
        </authorList>
    </citation>
    <scope>NUCLEOTIDE SEQUENCE</scope>
</reference>
<dbReference type="GeneID" id="22914394"/>
<evidence type="ECO:0000256" key="2">
    <source>
        <dbReference type="ARBA" id="ARBA00022642"/>
    </source>
</evidence>
<dbReference type="Gene3D" id="3.40.50.620">
    <property type="entry name" value="HUPs"/>
    <property type="match status" value="1"/>
</dbReference>
<accession>A0A023B264</accession>
<dbReference type="EMBL" id="AFNH02000927">
    <property type="protein sequence ID" value="EZG51418.1"/>
    <property type="molecule type" value="Genomic_DNA"/>
</dbReference>
<dbReference type="InterPro" id="IPR005248">
    <property type="entry name" value="NadD/NMNAT"/>
</dbReference>
<dbReference type="OrthoDB" id="422187at2759"/>
<dbReference type="SUPFAM" id="SSF52374">
    <property type="entry name" value="Nucleotidylyl transferase"/>
    <property type="match status" value="1"/>
</dbReference>
<dbReference type="RefSeq" id="XP_011131973.1">
    <property type="nucleotide sequence ID" value="XM_011133671.1"/>
</dbReference>